<evidence type="ECO:0000313" key="3">
    <source>
        <dbReference type="Proteomes" id="UP000588098"/>
    </source>
</evidence>
<organism evidence="2 3">
    <name type="scientific">Streptomyces zagrosensis</name>
    <dbReference type="NCBI Taxonomy" id="1042984"/>
    <lineage>
        <taxon>Bacteria</taxon>
        <taxon>Bacillati</taxon>
        <taxon>Actinomycetota</taxon>
        <taxon>Actinomycetes</taxon>
        <taxon>Kitasatosporales</taxon>
        <taxon>Streptomycetaceae</taxon>
        <taxon>Streptomyces</taxon>
    </lineage>
</organism>
<keyword evidence="3" id="KW-1185">Reference proteome</keyword>
<feature type="region of interest" description="Disordered" evidence="1">
    <location>
        <begin position="35"/>
        <end position="60"/>
    </location>
</feature>
<dbReference type="AlphaFoldDB" id="A0A7W9Q4C9"/>
<evidence type="ECO:0000313" key="2">
    <source>
        <dbReference type="EMBL" id="MBB5933310.1"/>
    </source>
</evidence>
<dbReference type="Proteomes" id="UP000588098">
    <property type="component" value="Unassembled WGS sequence"/>
</dbReference>
<proteinExistence type="predicted"/>
<sequence length="78" mass="8285">MVHGDRLPSIADCFVALVARLALHVFRFVPVLSQPAPEFPDKEPGPAHHSSSLSRRSPRASGNALVIAYGLGDDGPVI</sequence>
<gene>
    <name evidence="2" type="ORF">FHS42_000328</name>
</gene>
<protein>
    <submittedName>
        <fullName evidence="2">Uncharacterized protein</fullName>
    </submittedName>
</protein>
<accession>A0A7W9Q4C9</accession>
<reference evidence="2 3" key="1">
    <citation type="submission" date="2020-08" db="EMBL/GenBank/DDBJ databases">
        <title>Genomic Encyclopedia of Type Strains, Phase III (KMG-III): the genomes of soil and plant-associated and newly described type strains.</title>
        <authorList>
            <person name="Whitman W."/>
        </authorList>
    </citation>
    <scope>NUCLEOTIDE SEQUENCE [LARGE SCALE GENOMIC DNA]</scope>
    <source>
        <strain evidence="2 3">CECT 8305</strain>
    </source>
</reference>
<comment type="caution">
    <text evidence="2">The sequence shown here is derived from an EMBL/GenBank/DDBJ whole genome shotgun (WGS) entry which is preliminary data.</text>
</comment>
<dbReference type="EMBL" id="JACHJL010000001">
    <property type="protein sequence ID" value="MBB5933310.1"/>
    <property type="molecule type" value="Genomic_DNA"/>
</dbReference>
<name>A0A7W9Q4C9_9ACTN</name>
<evidence type="ECO:0000256" key="1">
    <source>
        <dbReference type="SAM" id="MobiDB-lite"/>
    </source>
</evidence>
<feature type="compositionally biased region" description="Low complexity" evidence="1">
    <location>
        <begin position="47"/>
        <end position="60"/>
    </location>
</feature>